<name>A0AAU8LVP7_9BACT</name>
<feature type="domain" description="PLAT" evidence="1">
    <location>
        <begin position="9"/>
        <end position="142"/>
    </location>
</feature>
<gene>
    <name evidence="2" type="ORF">Q3M24_22835</name>
</gene>
<dbReference type="InterPro" id="IPR001024">
    <property type="entry name" value="PLAT/LH2_dom"/>
</dbReference>
<accession>A0AAU8LVP7</accession>
<evidence type="ECO:0000259" key="1">
    <source>
        <dbReference type="Pfam" id="PF01477"/>
    </source>
</evidence>
<dbReference type="AlphaFoldDB" id="A0AAU8LVP7"/>
<dbReference type="EMBL" id="CP159373">
    <property type="protein sequence ID" value="XCN73075.1"/>
    <property type="molecule type" value="Genomic_DNA"/>
</dbReference>
<evidence type="ECO:0000313" key="2">
    <source>
        <dbReference type="EMBL" id="XCN73075.1"/>
    </source>
</evidence>
<sequence>MANVHGMVVNLKTKNDNGAGTNEHIYVGVFGKGGGSEFPLDVANFDDFEKGSDVKYRLGDVWDGSALTGAKKTRSSDSSNNPRHRHIDLDKVDYVYLRKAEDKPNESEDDGWKMDSVEVTLYGSNGPAKRVFCKNEDIWLAKENGLQVWLKEK</sequence>
<reference evidence="2" key="2">
    <citation type="submission" date="2024-06" db="EMBL/GenBank/DDBJ databases">
        <authorList>
            <person name="Plum-Jensen L.E."/>
            <person name="Schramm A."/>
            <person name="Marshall I.P.G."/>
        </authorList>
    </citation>
    <scope>NUCLEOTIDE SEQUENCE</scope>
    <source>
        <strain evidence="2">Rat1</strain>
    </source>
</reference>
<organism evidence="2">
    <name type="scientific">Candidatus Electrothrix aestuarii</name>
    <dbReference type="NCBI Taxonomy" id="3062594"/>
    <lineage>
        <taxon>Bacteria</taxon>
        <taxon>Pseudomonadati</taxon>
        <taxon>Thermodesulfobacteriota</taxon>
        <taxon>Desulfobulbia</taxon>
        <taxon>Desulfobulbales</taxon>
        <taxon>Desulfobulbaceae</taxon>
        <taxon>Candidatus Electrothrix</taxon>
    </lineage>
</organism>
<protein>
    <submittedName>
        <fullName evidence="2">PLAT/LH2 domain-containing protein</fullName>
    </submittedName>
</protein>
<dbReference type="Gene3D" id="2.60.60.20">
    <property type="entry name" value="PLAT/LH2 domain"/>
    <property type="match status" value="1"/>
</dbReference>
<proteinExistence type="predicted"/>
<dbReference type="KEGG" id="eaj:Q3M24_22835"/>
<dbReference type="Pfam" id="PF01477">
    <property type="entry name" value="PLAT"/>
    <property type="match status" value="1"/>
</dbReference>
<dbReference type="InterPro" id="IPR036392">
    <property type="entry name" value="PLAT/LH2_dom_sf"/>
</dbReference>
<dbReference type="SUPFAM" id="SSF49723">
    <property type="entry name" value="Lipase/lipooxygenase domain (PLAT/LH2 domain)"/>
    <property type="match status" value="1"/>
</dbReference>
<reference evidence="2" key="1">
    <citation type="journal article" date="2024" name="Syst. Appl. Microbiol.">
        <title>First single-strain enrichments of Electrothrix cable bacteria, description of E. aestuarii sp. nov. and E. rattekaaiensis sp. nov., and proposal of a cable bacteria taxonomy following the rules of the SeqCode.</title>
        <authorList>
            <person name="Plum-Jensen L.E."/>
            <person name="Schramm A."/>
            <person name="Marshall I.P.G."/>
        </authorList>
    </citation>
    <scope>NUCLEOTIDE SEQUENCE</scope>
    <source>
        <strain evidence="2">Rat1</strain>
    </source>
</reference>